<dbReference type="EMBL" id="CP158374">
    <property type="protein sequence ID" value="XBX81201.1"/>
    <property type="molecule type" value="Genomic_DNA"/>
</dbReference>
<organism evidence="2">
    <name type="scientific">Agromyces sp. G08B096</name>
    <dbReference type="NCBI Taxonomy" id="3156399"/>
    <lineage>
        <taxon>Bacteria</taxon>
        <taxon>Bacillati</taxon>
        <taxon>Actinomycetota</taxon>
        <taxon>Actinomycetes</taxon>
        <taxon>Micrococcales</taxon>
        <taxon>Microbacteriaceae</taxon>
        <taxon>Agromyces</taxon>
    </lineage>
</organism>
<feature type="domain" description="YqaJ viral recombinase" evidence="1">
    <location>
        <begin position="17"/>
        <end position="140"/>
    </location>
</feature>
<dbReference type="Pfam" id="PF09588">
    <property type="entry name" value="YqaJ"/>
    <property type="match status" value="1"/>
</dbReference>
<evidence type="ECO:0000259" key="1">
    <source>
        <dbReference type="Pfam" id="PF09588"/>
    </source>
</evidence>
<dbReference type="AlphaFoldDB" id="A0AAU7W648"/>
<dbReference type="InterPro" id="IPR019080">
    <property type="entry name" value="YqaJ_viral_recombinase"/>
</dbReference>
<dbReference type="SUPFAM" id="SSF52980">
    <property type="entry name" value="Restriction endonuclease-like"/>
    <property type="match status" value="1"/>
</dbReference>
<name>A0AAU7W648_9MICO</name>
<proteinExistence type="predicted"/>
<dbReference type="RefSeq" id="WP_350347223.1">
    <property type="nucleotide sequence ID" value="NZ_CP158374.1"/>
</dbReference>
<evidence type="ECO:0000313" key="2">
    <source>
        <dbReference type="EMBL" id="XBX81201.1"/>
    </source>
</evidence>
<dbReference type="InterPro" id="IPR011604">
    <property type="entry name" value="PDDEXK-like_dom_sf"/>
</dbReference>
<reference evidence="2" key="1">
    <citation type="submission" date="2024-05" db="EMBL/GenBank/DDBJ databases">
        <authorList>
            <person name="Yu L."/>
        </authorList>
    </citation>
    <scope>NUCLEOTIDE SEQUENCE</scope>
    <source>
        <strain evidence="2">G08B096</strain>
    </source>
</reference>
<gene>
    <name evidence="2" type="ORF">ABIQ69_11340</name>
</gene>
<protein>
    <submittedName>
        <fullName evidence="2">YqaJ viral recombinase family protein</fullName>
    </submittedName>
</protein>
<dbReference type="InterPro" id="IPR011335">
    <property type="entry name" value="Restrct_endonuc-II-like"/>
</dbReference>
<accession>A0AAU7W648</accession>
<sequence>MSEPFIILHSGEDRDGWLEARRPVVTATDVARLARGGAGVWAAIRAEKAGRGRDFRNAAMQHGNEREPFIAAYAQSAFGIRPSKALVAASDRPEFAATPDGIGPDEVGEYKTTVHDWAVLSDAPGRYIDQALWQMRVTGRRRARLVFEPHDNGIPLYPFPKDFLIEWDAKRVAELEEVADEFFTLAVAADEDAAELDALLTEYATLAEIADAAKARADAAKARIEDHLDGKPRRFEGSLANLTRSKDGFSKRFDQTALKEADPDTFEKYLRSTPTKGRLTITLRGAA</sequence>
<dbReference type="Gene3D" id="3.90.320.10">
    <property type="match status" value="1"/>
</dbReference>